<comment type="caution">
    <text evidence="2">The sequence shown here is derived from an EMBL/GenBank/DDBJ whole genome shotgun (WGS) entry which is preliminary data.</text>
</comment>
<protein>
    <submittedName>
        <fullName evidence="2">Helix-turn-helix domain-containing protein</fullName>
    </submittedName>
</protein>
<dbReference type="Proteomes" id="UP001260072">
    <property type="component" value="Unassembled WGS sequence"/>
</dbReference>
<sequence>MSAANTDERLTISVEEAGRLLGLSRPGAYRAAKRGDIPTIRIGRRLLVSRAALLAMLDAAPEH</sequence>
<keyword evidence="3" id="KW-1185">Reference proteome</keyword>
<dbReference type="Pfam" id="PF12728">
    <property type="entry name" value="HTH_17"/>
    <property type="match status" value="1"/>
</dbReference>
<gene>
    <name evidence="2" type="ORF">RH861_03185</name>
</gene>
<evidence type="ECO:0000313" key="3">
    <source>
        <dbReference type="Proteomes" id="UP001260072"/>
    </source>
</evidence>
<feature type="domain" description="Helix-turn-helix" evidence="1">
    <location>
        <begin position="13"/>
        <end position="59"/>
    </location>
</feature>
<dbReference type="InterPro" id="IPR010093">
    <property type="entry name" value="SinI_DNA-bd"/>
</dbReference>
<accession>A0ABU1FH30</accession>
<dbReference type="NCBIfam" id="TIGR01764">
    <property type="entry name" value="excise"/>
    <property type="match status" value="1"/>
</dbReference>
<reference evidence="3" key="1">
    <citation type="submission" date="2023-07" db="EMBL/GenBank/DDBJ databases">
        <title>Description of three actinobacteria isolated from air of manufacturing shop in a pharmaceutical factory.</title>
        <authorList>
            <person name="Zhang D.-F."/>
        </authorList>
    </citation>
    <scope>NUCLEOTIDE SEQUENCE [LARGE SCALE GENOMIC DNA]</scope>
    <source>
        <strain evidence="3">CCTCC AB 2011122</strain>
    </source>
</reference>
<evidence type="ECO:0000313" key="2">
    <source>
        <dbReference type="EMBL" id="MDR5691060.1"/>
    </source>
</evidence>
<evidence type="ECO:0000259" key="1">
    <source>
        <dbReference type="Pfam" id="PF12728"/>
    </source>
</evidence>
<proteinExistence type="predicted"/>
<name>A0ABU1FH30_9MICO</name>
<dbReference type="InterPro" id="IPR041657">
    <property type="entry name" value="HTH_17"/>
</dbReference>
<dbReference type="EMBL" id="JAVKGS010000001">
    <property type="protein sequence ID" value="MDR5691060.1"/>
    <property type="molecule type" value="Genomic_DNA"/>
</dbReference>
<organism evidence="2 3">
    <name type="scientific">Agromyces indicus</name>
    <dbReference type="NCBI Taxonomy" id="758919"/>
    <lineage>
        <taxon>Bacteria</taxon>
        <taxon>Bacillati</taxon>
        <taxon>Actinomycetota</taxon>
        <taxon>Actinomycetes</taxon>
        <taxon>Micrococcales</taxon>
        <taxon>Microbacteriaceae</taxon>
        <taxon>Agromyces</taxon>
    </lineage>
</organism>
<dbReference type="RefSeq" id="WP_310519715.1">
    <property type="nucleotide sequence ID" value="NZ_BAABBS010000004.1"/>
</dbReference>